<sequence>MKKATIVIPTYNQLDFLQGCISSIRKHTDIPYEIIVVDSASTDGTVEWCRREKVPFISLPRNEGFSVACNKGLLLSSGDTLVLLNSYTLVTHGWLSNLSAALYSGSDIGIVGPITNYASGPQQAHYPFENIDEFQRIAAEVNVSNPNKWKRFERVVGICFVFHRELMDKIGLLDEQFSVGDYEYDDFCLRAKLVGYSILVCHDTLIYHEGSATLLQEGIQEQQKLVERNYQLFMDKW</sequence>
<keyword evidence="3" id="KW-1185">Reference proteome</keyword>
<dbReference type="InterPro" id="IPR029044">
    <property type="entry name" value="Nucleotide-diphossugar_trans"/>
</dbReference>
<dbReference type="CDD" id="cd04186">
    <property type="entry name" value="GT_2_like_c"/>
    <property type="match status" value="1"/>
</dbReference>
<evidence type="ECO:0000259" key="1">
    <source>
        <dbReference type="Pfam" id="PF00535"/>
    </source>
</evidence>
<dbReference type="PANTHER" id="PTHR43179:SF7">
    <property type="entry name" value="RHAMNOSYLTRANSFERASE WBBL"/>
    <property type="match status" value="1"/>
</dbReference>
<comment type="caution">
    <text evidence="2">The sequence shown here is derived from an EMBL/GenBank/DDBJ whole genome shotgun (WGS) entry which is preliminary data.</text>
</comment>
<protein>
    <submittedName>
        <fullName evidence="2">Glycosyltransferase family 2 protein</fullName>
        <ecNumber evidence="2">2.4.-.-</ecNumber>
    </submittedName>
</protein>
<dbReference type="Pfam" id="PF00535">
    <property type="entry name" value="Glycos_transf_2"/>
    <property type="match status" value="1"/>
</dbReference>
<dbReference type="RefSeq" id="WP_232189723.1">
    <property type="nucleotide sequence ID" value="NZ_JAIOAP010000022.1"/>
</dbReference>
<accession>A0ABV1L1U3</accession>
<evidence type="ECO:0000313" key="3">
    <source>
        <dbReference type="Proteomes" id="UP001493487"/>
    </source>
</evidence>
<keyword evidence="2" id="KW-0808">Transferase</keyword>
<gene>
    <name evidence="2" type="ORF">QJS35_28335</name>
</gene>
<dbReference type="InterPro" id="IPR001173">
    <property type="entry name" value="Glyco_trans_2-like"/>
</dbReference>
<dbReference type="GO" id="GO:0016757">
    <property type="term" value="F:glycosyltransferase activity"/>
    <property type="evidence" value="ECO:0007669"/>
    <property type="project" value="UniProtKB-KW"/>
</dbReference>
<dbReference type="SUPFAM" id="SSF53448">
    <property type="entry name" value="Nucleotide-diphospho-sugar transferases"/>
    <property type="match status" value="1"/>
</dbReference>
<name>A0ABV1L1U3_9BACL</name>
<proteinExistence type="predicted"/>
<organism evidence="2 3">
    <name type="scientific">Cohnella silvisoli</name>
    <dbReference type="NCBI Taxonomy" id="2873699"/>
    <lineage>
        <taxon>Bacteria</taxon>
        <taxon>Bacillati</taxon>
        <taxon>Bacillota</taxon>
        <taxon>Bacilli</taxon>
        <taxon>Bacillales</taxon>
        <taxon>Paenibacillaceae</taxon>
        <taxon>Cohnella</taxon>
    </lineage>
</organism>
<keyword evidence="2" id="KW-0328">Glycosyltransferase</keyword>
<dbReference type="EC" id="2.4.-.-" evidence="2"/>
<dbReference type="Proteomes" id="UP001493487">
    <property type="component" value="Unassembled WGS sequence"/>
</dbReference>
<dbReference type="EMBL" id="JASKHM010000020">
    <property type="protein sequence ID" value="MEQ4486298.1"/>
    <property type="molecule type" value="Genomic_DNA"/>
</dbReference>
<reference evidence="2 3" key="1">
    <citation type="journal article" date="2023" name="Genome Announc.">
        <title>Pan-Genome Analyses of the Genus Cohnella and Proposal of the Novel Species Cohnella silvisoli sp. nov., Isolated from Forest Soil.</title>
        <authorList>
            <person name="Wang C."/>
            <person name="Mao L."/>
            <person name="Bao G."/>
            <person name="Zhu H."/>
        </authorList>
    </citation>
    <scope>NUCLEOTIDE SEQUENCE [LARGE SCALE GENOMIC DNA]</scope>
    <source>
        <strain evidence="2 3">NL03-T5-1</strain>
    </source>
</reference>
<evidence type="ECO:0000313" key="2">
    <source>
        <dbReference type="EMBL" id="MEQ4486298.1"/>
    </source>
</evidence>
<feature type="domain" description="Glycosyltransferase 2-like" evidence="1">
    <location>
        <begin position="5"/>
        <end position="133"/>
    </location>
</feature>
<dbReference type="PANTHER" id="PTHR43179">
    <property type="entry name" value="RHAMNOSYLTRANSFERASE WBBL"/>
    <property type="match status" value="1"/>
</dbReference>
<dbReference type="Gene3D" id="3.90.550.10">
    <property type="entry name" value="Spore Coat Polysaccharide Biosynthesis Protein SpsA, Chain A"/>
    <property type="match status" value="1"/>
</dbReference>